<evidence type="ECO:0000256" key="3">
    <source>
        <dbReference type="ARBA" id="ARBA00022527"/>
    </source>
</evidence>
<protein>
    <recommendedName>
        <fullName evidence="2">non-specific serine/threonine protein kinase</fullName>
        <ecNumber evidence="2">2.7.11.1</ecNumber>
    </recommendedName>
</protein>
<evidence type="ECO:0000313" key="20">
    <source>
        <dbReference type="Proteomes" id="UP001604336"/>
    </source>
</evidence>
<keyword evidence="11 16" id="KW-0472">Membrane</keyword>
<dbReference type="PANTHER" id="PTHR27009">
    <property type="entry name" value="RUST RESISTANCE KINASE LR10-RELATED"/>
    <property type="match status" value="1"/>
</dbReference>
<feature type="chain" id="PRO_5044852271" description="non-specific serine/threonine protein kinase" evidence="17">
    <location>
        <begin position="25"/>
        <end position="633"/>
    </location>
</feature>
<evidence type="ECO:0000256" key="7">
    <source>
        <dbReference type="ARBA" id="ARBA00022741"/>
    </source>
</evidence>
<feature type="domain" description="Protein kinase" evidence="18">
    <location>
        <begin position="318"/>
        <end position="598"/>
    </location>
</feature>
<keyword evidence="7 15" id="KW-0547">Nucleotide-binding</keyword>
<feature type="signal peptide" evidence="17">
    <location>
        <begin position="1"/>
        <end position="24"/>
    </location>
</feature>
<evidence type="ECO:0000256" key="1">
    <source>
        <dbReference type="ARBA" id="ARBA00004479"/>
    </source>
</evidence>
<dbReference type="PROSITE" id="PS00107">
    <property type="entry name" value="PROTEIN_KINASE_ATP"/>
    <property type="match status" value="1"/>
</dbReference>
<dbReference type="GO" id="GO:0016020">
    <property type="term" value="C:membrane"/>
    <property type="evidence" value="ECO:0007669"/>
    <property type="project" value="UniProtKB-SubCell"/>
</dbReference>
<evidence type="ECO:0000256" key="12">
    <source>
        <dbReference type="ARBA" id="ARBA00023180"/>
    </source>
</evidence>
<dbReference type="FunFam" id="3.30.200.20:FF:000178">
    <property type="entry name" value="serine/threonine-protein kinase PBS1-like"/>
    <property type="match status" value="1"/>
</dbReference>
<reference evidence="20" key="1">
    <citation type="submission" date="2024-07" db="EMBL/GenBank/DDBJ databases">
        <title>Two chromosome-level genome assemblies of Korean endemic species Abeliophyllum distichum and Forsythia ovata (Oleaceae).</title>
        <authorList>
            <person name="Jang H."/>
        </authorList>
    </citation>
    <scope>NUCLEOTIDE SEQUENCE [LARGE SCALE GENOMIC DNA]</scope>
</reference>
<gene>
    <name evidence="19" type="ORF">Adt_29845</name>
</gene>
<dbReference type="Proteomes" id="UP001604336">
    <property type="component" value="Unassembled WGS sequence"/>
</dbReference>
<keyword evidence="6 17" id="KW-0732">Signal</keyword>
<dbReference type="Gene3D" id="3.30.200.20">
    <property type="entry name" value="Phosphorylase Kinase, domain 1"/>
    <property type="match status" value="1"/>
</dbReference>
<evidence type="ECO:0000256" key="5">
    <source>
        <dbReference type="ARBA" id="ARBA00022692"/>
    </source>
</evidence>
<evidence type="ECO:0000256" key="14">
    <source>
        <dbReference type="ARBA" id="ARBA00048679"/>
    </source>
</evidence>
<keyword evidence="8 19" id="KW-0418">Kinase</keyword>
<dbReference type="SMART" id="SM00220">
    <property type="entry name" value="S_TKc"/>
    <property type="match status" value="1"/>
</dbReference>
<evidence type="ECO:0000256" key="16">
    <source>
        <dbReference type="SAM" id="Phobius"/>
    </source>
</evidence>
<comment type="catalytic activity">
    <reaction evidence="14">
        <text>L-seryl-[protein] + ATP = O-phospho-L-seryl-[protein] + ADP + H(+)</text>
        <dbReference type="Rhea" id="RHEA:17989"/>
        <dbReference type="Rhea" id="RHEA-COMP:9863"/>
        <dbReference type="Rhea" id="RHEA-COMP:11604"/>
        <dbReference type="ChEBI" id="CHEBI:15378"/>
        <dbReference type="ChEBI" id="CHEBI:29999"/>
        <dbReference type="ChEBI" id="CHEBI:30616"/>
        <dbReference type="ChEBI" id="CHEBI:83421"/>
        <dbReference type="ChEBI" id="CHEBI:456216"/>
        <dbReference type="EC" id="2.7.11.1"/>
    </reaction>
</comment>
<keyword evidence="20" id="KW-1185">Reference proteome</keyword>
<comment type="caution">
    <text evidence="19">The sequence shown here is derived from an EMBL/GenBank/DDBJ whole genome shotgun (WGS) entry which is preliminary data.</text>
</comment>
<evidence type="ECO:0000256" key="11">
    <source>
        <dbReference type="ARBA" id="ARBA00023136"/>
    </source>
</evidence>
<evidence type="ECO:0000256" key="2">
    <source>
        <dbReference type="ARBA" id="ARBA00012513"/>
    </source>
</evidence>
<feature type="binding site" evidence="15">
    <location>
        <position position="346"/>
    </location>
    <ligand>
        <name>ATP</name>
        <dbReference type="ChEBI" id="CHEBI:30616"/>
    </ligand>
</feature>
<dbReference type="InterPro" id="IPR045874">
    <property type="entry name" value="LRK10/LRL21-25-like"/>
</dbReference>
<keyword evidence="5 16" id="KW-0812">Transmembrane</keyword>
<dbReference type="InterPro" id="IPR008271">
    <property type="entry name" value="Ser/Thr_kinase_AS"/>
</dbReference>
<dbReference type="InterPro" id="IPR017441">
    <property type="entry name" value="Protein_kinase_ATP_BS"/>
</dbReference>
<organism evidence="19 20">
    <name type="scientific">Abeliophyllum distichum</name>
    <dbReference type="NCBI Taxonomy" id="126358"/>
    <lineage>
        <taxon>Eukaryota</taxon>
        <taxon>Viridiplantae</taxon>
        <taxon>Streptophyta</taxon>
        <taxon>Embryophyta</taxon>
        <taxon>Tracheophyta</taxon>
        <taxon>Spermatophyta</taxon>
        <taxon>Magnoliopsida</taxon>
        <taxon>eudicotyledons</taxon>
        <taxon>Gunneridae</taxon>
        <taxon>Pentapetalae</taxon>
        <taxon>asterids</taxon>
        <taxon>lamiids</taxon>
        <taxon>Lamiales</taxon>
        <taxon>Oleaceae</taxon>
        <taxon>Forsythieae</taxon>
        <taxon>Abeliophyllum</taxon>
    </lineage>
</organism>
<evidence type="ECO:0000256" key="8">
    <source>
        <dbReference type="ARBA" id="ARBA00022777"/>
    </source>
</evidence>
<sequence length="633" mass="71885">MNTLLVFLELCTLCLILLSRKSAAFDYRYEACLPKNCGNGPNISFPFYIQDLHESYCGYPGFQLNCRSYGYPTINLPENDYIVENISYPTRSFRVYNDAFSSISNRRCLPQIRNTTLPIGEFNYVDETRLYLFSNCTKPLSKDLSQYEVVCSDNWDLAIWNTDENLVKGLQMCEENVVAPVEVHGNEERNGIGNYLEILRRGFMLNWTASDCSICEESGGRCGFNTSTYHFRCFCPDKPHLWSCNPGKRKLKLVLVTAVPAATLVFFCIILFTFKRRNYVLNLNGKTKNHKDIELFLKNNENLSPRRYNYSDLKRMTNSFSDKLGEGGFASVYRGKLADGRLVAVKILKESKGNGEEFINEVASISRTSHVNIVTLLGFCFEGSKRALIYEFMPNGSLDKFIYSNSSLAERQLGWEKLFQIAVGIAQGIEYLHQGCNTRILHFDIKPHNILLDKDFNPKISDFGLAKLCPNRSSIVSMLGARGTIGYIAPEIVCRNLGDVSHKSDVYSYGMMVLEMAGETKNIDARVDNSSEKYFPAWIYKHLEQNAELDLNSIVNANEHLRIRKMLIVGLWCIQTDPTTRPSMSRVIEMLEGSMESLQIPPKAYFFSVQRAAANPSTSEVALTFSDVHEVKL</sequence>
<dbReference type="SUPFAM" id="SSF56112">
    <property type="entry name" value="Protein kinase-like (PK-like)"/>
    <property type="match status" value="1"/>
</dbReference>
<dbReference type="InterPro" id="IPR032872">
    <property type="entry name" value="WAK_assoc_C"/>
</dbReference>
<dbReference type="PROSITE" id="PS00108">
    <property type="entry name" value="PROTEIN_KINASE_ST"/>
    <property type="match status" value="1"/>
</dbReference>
<comment type="subcellular location">
    <subcellularLocation>
        <location evidence="1">Membrane</location>
        <topology evidence="1">Single-pass type I membrane protein</topology>
    </subcellularLocation>
</comment>
<feature type="transmembrane region" description="Helical" evidence="16">
    <location>
        <begin position="253"/>
        <end position="274"/>
    </location>
</feature>
<evidence type="ECO:0000259" key="18">
    <source>
        <dbReference type="PROSITE" id="PS50011"/>
    </source>
</evidence>
<comment type="catalytic activity">
    <reaction evidence="13">
        <text>L-threonyl-[protein] + ATP = O-phospho-L-threonyl-[protein] + ADP + H(+)</text>
        <dbReference type="Rhea" id="RHEA:46608"/>
        <dbReference type="Rhea" id="RHEA-COMP:11060"/>
        <dbReference type="Rhea" id="RHEA-COMP:11605"/>
        <dbReference type="ChEBI" id="CHEBI:15378"/>
        <dbReference type="ChEBI" id="CHEBI:30013"/>
        <dbReference type="ChEBI" id="CHEBI:30616"/>
        <dbReference type="ChEBI" id="CHEBI:61977"/>
        <dbReference type="ChEBI" id="CHEBI:456216"/>
        <dbReference type="EC" id="2.7.11.1"/>
    </reaction>
</comment>
<keyword evidence="12" id="KW-0325">Glycoprotein</keyword>
<dbReference type="Pfam" id="PF14380">
    <property type="entry name" value="WAK_assoc"/>
    <property type="match status" value="1"/>
</dbReference>
<accession>A0ABD1R9I3</accession>
<dbReference type="Gene3D" id="1.10.510.10">
    <property type="entry name" value="Transferase(Phosphotransferase) domain 1"/>
    <property type="match status" value="1"/>
</dbReference>
<name>A0ABD1R9I3_9LAMI</name>
<evidence type="ECO:0000313" key="19">
    <source>
        <dbReference type="EMBL" id="KAL2485089.1"/>
    </source>
</evidence>
<evidence type="ECO:0000256" key="6">
    <source>
        <dbReference type="ARBA" id="ARBA00022729"/>
    </source>
</evidence>
<dbReference type="InterPro" id="IPR000719">
    <property type="entry name" value="Prot_kinase_dom"/>
</dbReference>
<dbReference type="Pfam" id="PF00069">
    <property type="entry name" value="Pkinase"/>
    <property type="match status" value="1"/>
</dbReference>
<evidence type="ECO:0000256" key="10">
    <source>
        <dbReference type="ARBA" id="ARBA00022989"/>
    </source>
</evidence>
<evidence type="ECO:0000256" key="9">
    <source>
        <dbReference type="ARBA" id="ARBA00022840"/>
    </source>
</evidence>
<dbReference type="GO" id="GO:0004674">
    <property type="term" value="F:protein serine/threonine kinase activity"/>
    <property type="evidence" value="ECO:0007669"/>
    <property type="project" value="UniProtKB-KW"/>
</dbReference>
<dbReference type="GO" id="GO:0005524">
    <property type="term" value="F:ATP binding"/>
    <property type="evidence" value="ECO:0007669"/>
    <property type="project" value="UniProtKB-UniRule"/>
</dbReference>
<proteinExistence type="predicted"/>
<dbReference type="InterPro" id="IPR011009">
    <property type="entry name" value="Kinase-like_dom_sf"/>
</dbReference>
<dbReference type="Pfam" id="PF13947">
    <property type="entry name" value="GUB_WAK_bind"/>
    <property type="match status" value="1"/>
</dbReference>
<dbReference type="AlphaFoldDB" id="A0ABD1R9I3"/>
<keyword evidence="10 16" id="KW-1133">Transmembrane helix</keyword>
<dbReference type="EMBL" id="JBFOLK010000009">
    <property type="protein sequence ID" value="KAL2485089.1"/>
    <property type="molecule type" value="Genomic_DNA"/>
</dbReference>
<dbReference type="EC" id="2.7.11.1" evidence="2"/>
<evidence type="ECO:0000256" key="15">
    <source>
        <dbReference type="PROSITE-ProRule" id="PRU10141"/>
    </source>
</evidence>
<dbReference type="PROSITE" id="PS50011">
    <property type="entry name" value="PROTEIN_KINASE_DOM"/>
    <property type="match status" value="1"/>
</dbReference>
<evidence type="ECO:0000256" key="13">
    <source>
        <dbReference type="ARBA" id="ARBA00047899"/>
    </source>
</evidence>
<keyword evidence="9 15" id="KW-0067">ATP-binding</keyword>
<evidence type="ECO:0000256" key="17">
    <source>
        <dbReference type="SAM" id="SignalP"/>
    </source>
</evidence>
<dbReference type="FunFam" id="1.10.510.10:FF:000590">
    <property type="entry name" value="PR5-like receptor kinase"/>
    <property type="match status" value="1"/>
</dbReference>
<dbReference type="InterPro" id="IPR025287">
    <property type="entry name" value="WAK_GUB"/>
</dbReference>
<keyword evidence="4" id="KW-0808">Transferase</keyword>
<evidence type="ECO:0000256" key="4">
    <source>
        <dbReference type="ARBA" id="ARBA00022679"/>
    </source>
</evidence>
<keyword evidence="3" id="KW-0723">Serine/threonine-protein kinase</keyword>